<dbReference type="InterPro" id="IPR027417">
    <property type="entry name" value="P-loop_NTPase"/>
</dbReference>
<protein>
    <submittedName>
        <fullName evidence="2">Regulatory inactivation of DnaA Hda protein</fullName>
    </submittedName>
</protein>
<evidence type="ECO:0000259" key="1">
    <source>
        <dbReference type="Pfam" id="PF22688"/>
    </source>
</evidence>
<organism evidence="2 3">
    <name type="scientific">Nitrosospira multiformis</name>
    <dbReference type="NCBI Taxonomy" id="1231"/>
    <lineage>
        <taxon>Bacteria</taxon>
        <taxon>Pseudomonadati</taxon>
        <taxon>Pseudomonadota</taxon>
        <taxon>Betaproteobacteria</taxon>
        <taxon>Nitrosomonadales</taxon>
        <taxon>Nitrosomonadaceae</taxon>
        <taxon>Nitrosospira</taxon>
    </lineage>
</organism>
<dbReference type="Pfam" id="PF22688">
    <property type="entry name" value="Hda_lid"/>
    <property type="match status" value="1"/>
</dbReference>
<reference evidence="2 3" key="1">
    <citation type="submission" date="2016-10" db="EMBL/GenBank/DDBJ databases">
        <authorList>
            <person name="de Groot N.N."/>
        </authorList>
    </citation>
    <scope>NUCLEOTIDE SEQUENCE [LARGE SCALE GENOMIC DNA]</scope>
    <source>
        <strain evidence="2 3">Nl18</strain>
    </source>
</reference>
<dbReference type="Gene3D" id="1.10.8.60">
    <property type="match status" value="1"/>
</dbReference>
<dbReference type="GO" id="GO:0006270">
    <property type="term" value="P:DNA replication initiation"/>
    <property type="evidence" value="ECO:0007669"/>
    <property type="project" value="TreeGrafter"/>
</dbReference>
<accession>A0A1H8KTY7</accession>
<dbReference type="NCBIfam" id="TIGR03420">
    <property type="entry name" value="DnaA_homol_Hda"/>
    <property type="match status" value="1"/>
</dbReference>
<dbReference type="RefSeq" id="WP_074747156.1">
    <property type="nucleotide sequence ID" value="NZ_FOCT01000009.1"/>
</dbReference>
<dbReference type="Proteomes" id="UP000183898">
    <property type="component" value="Unassembled WGS sequence"/>
</dbReference>
<dbReference type="Gene3D" id="3.40.50.300">
    <property type="entry name" value="P-loop containing nucleotide triphosphate hydrolases"/>
    <property type="match status" value="1"/>
</dbReference>
<dbReference type="InterPro" id="IPR017788">
    <property type="entry name" value="Hda"/>
</dbReference>
<evidence type="ECO:0000313" key="3">
    <source>
        <dbReference type="Proteomes" id="UP000183898"/>
    </source>
</evidence>
<feature type="domain" description="Hda lid" evidence="1">
    <location>
        <begin position="156"/>
        <end position="220"/>
    </location>
</feature>
<dbReference type="InterPro" id="IPR055199">
    <property type="entry name" value="Hda_lid"/>
</dbReference>
<dbReference type="PANTHER" id="PTHR30050:SF5">
    <property type="entry name" value="DNAA REGULATORY INACTIVATOR HDA"/>
    <property type="match status" value="1"/>
</dbReference>
<sequence>MKQLPLDIVPPPPTLSNFVSGRNAELLQTLDNILMGREHERFVYLWGGTGCGKSHLLQGAASECKRNDMNTLYFACGERTSFANGSEADCVMVDDVDRLGADAQIGLFHLYNRIRDEGQAFLLVSGSVAPAQLKLREDLLTRLAWGLVYEVHELTDEEKMEAMKNHASSRGLALPQEVCDYLLRHERRDLTSLMAKLDALDKYSLASHRKITIPLVRELLQVAS</sequence>
<dbReference type="PANTHER" id="PTHR30050">
    <property type="entry name" value="CHROMOSOMAL REPLICATION INITIATOR PROTEIN DNAA"/>
    <property type="match status" value="1"/>
</dbReference>
<proteinExistence type="predicted"/>
<dbReference type="SUPFAM" id="SSF52540">
    <property type="entry name" value="P-loop containing nucleoside triphosphate hydrolases"/>
    <property type="match status" value="1"/>
</dbReference>
<dbReference type="AlphaFoldDB" id="A0A1H8KTY7"/>
<gene>
    <name evidence="2" type="ORF">SAMN05216404_10951</name>
</gene>
<dbReference type="GO" id="GO:0032297">
    <property type="term" value="P:negative regulation of DNA-templated DNA replication initiation"/>
    <property type="evidence" value="ECO:0007669"/>
    <property type="project" value="InterPro"/>
</dbReference>
<dbReference type="EMBL" id="FOCT01000009">
    <property type="protein sequence ID" value="SEN96335.1"/>
    <property type="molecule type" value="Genomic_DNA"/>
</dbReference>
<dbReference type="GO" id="GO:0003688">
    <property type="term" value="F:DNA replication origin binding"/>
    <property type="evidence" value="ECO:0007669"/>
    <property type="project" value="TreeGrafter"/>
</dbReference>
<dbReference type="GO" id="GO:0005886">
    <property type="term" value="C:plasma membrane"/>
    <property type="evidence" value="ECO:0007669"/>
    <property type="project" value="TreeGrafter"/>
</dbReference>
<name>A0A1H8KTY7_9PROT</name>
<evidence type="ECO:0000313" key="2">
    <source>
        <dbReference type="EMBL" id="SEN96335.1"/>
    </source>
</evidence>